<name>A0ABP9E1B9_9GAMM</name>
<evidence type="ECO:0000313" key="3">
    <source>
        <dbReference type="EMBL" id="GAA4865337.1"/>
    </source>
</evidence>
<evidence type="ECO:0000256" key="2">
    <source>
        <dbReference type="SAM" id="Phobius"/>
    </source>
</evidence>
<dbReference type="Gene3D" id="3.40.50.880">
    <property type="match status" value="1"/>
</dbReference>
<accession>A0ABP9E1B9</accession>
<dbReference type="Proteomes" id="UP001501323">
    <property type="component" value="Unassembled WGS sequence"/>
</dbReference>
<dbReference type="EMBL" id="BAABJY010000002">
    <property type="protein sequence ID" value="GAA4865337.1"/>
    <property type="molecule type" value="Genomic_DNA"/>
</dbReference>
<dbReference type="InterPro" id="IPR029062">
    <property type="entry name" value="Class_I_gatase-like"/>
</dbReference>
<feature type="transmembrane region" description="Helical" evidence="2">
    <location>
        <begin position="43"/>
        <end position="62"/>
    </location>
</feature>
<feature type="compositionally biased region" description="Low complexity" evidence="1">
    <location>
        <begin position="377"/>
        <end position="392"/>
    </location>
</feature>
<evidence type="ECO:0000256" key="1">
    <source>
        <dbReference type="SAM" id="MobiDB-lite"/>
    </source>
</evidence>
<dbReference type="RefSeq" id="WP_345295063.1">
    <property type="nucleotide sequence ID" value="NZ_BAABJY010000002.1"/>
</dbReference>
<sequence length="619" mass="66115">MIEAIPLQEVVAILLVMAVGLASLRLLLGAWRNADVRPRAWRIAALLGLQAGSALLLWFTLWPPTRPIKTGTMVVLTERADASPTALGGEFVVALPEAGPTRGATRVPDLATALRQHPGVRRLRIAGAGLTARDREAVGGRALAFDAAPLPRGLVEVWSPWQLQAGAAFTVRGRVNAVDGAWVELRDPADRRIDRAKADTQGRFALGGIARSEGLAQFQLHVLDADGAPIETAAVPLDITAAEAHEILFLAGGPSPELKYLRRWASDAGLSQHVNISVGGGMDIGDGPVRFDAEGLGRFDIVVLDERAWSGLDASRVAALRDALRDGLGVLLRIDGPLSGAARTRLRGLGFELRNARIPTAVRLPADPSSIDANPHPAEAADPATSPDADAADGVPSTMPMLSRQSVRIVAYDGAPLLRDASGETLATWRAEGRGRIAVWTLADSYRLVLTGHHDQHARLWSEALSILARPRRAASPRIVGEAVEGERIVLCGVASGARMVAPAGTRTPLLPDPRVAQESCAGYWPEAPGWHTLQVEAPAREPWRLHVRPGNTLPGVRALAMREDTERLASGAVPEALPATLLPGPRWPWLLGWLAASGVLWWLERSRLGRRSGTDNSL</sequence>
<comment type="caution">
    <text evidence="3">The sequence shown here is derived from an EMBL/GenBank/DDBJ whole genome shotgun (WGS) entry which is preliminary data.</text>
</comment>
<keyword evidence="2" id="KW-1133">Transmembrane helix</keyword>
<proteinExistence type="predicted"/>
<evidence type="ECO:0000313" key="4">
    <source>
        <dbReference type="Proteomes" id="UP001501323"/>
    </source>
</evidence>
<reference evidence="4" key="1">
    <citation type="journal article" date="2019" name="Int. J. Syst. Evol. Microbiol.">
        <title>The Global Catalogue of Microorganisms (GCM) 10K type strain sequencing project: providing services to taxonomists for standard genome sequencing and annotation.</title>
        <authorList>
            <consortium name="The Broad Institute Genomics Platform"/>
            <consortium name="The Broad Institute Genome Sequencing Center for Infectious Disease"/>
            <person name="Wu L."/>
            <person name="Ma J."/>
        </authorList>
    </citation>
    <scope>NUCLEOTIDE SEQUENCE [LARGE SCALE GENOMIC DNA]</scope>
    <source>
        <strain evidence="4">JCM 18392</strain>
    </source>
</reference>
<protein>
    <recommendedName>
        <fullName evidence="5">Carboxypeptidase regulatory-like domain-containing protein</fullName>
    </recommendedName>
</protein>
<keyword evidence="2" id="KW-0472">Membrane</keyword>
<keyword evidence="4" id="KW-1185">Reference proteome</keyword>
<gene>
    <name evidence="3" type="ORF">GCM10023332_16880</name>
</gene>
<feature type="transmembrane region" description="Helical" evidence="2">
    <location>
        <begin position="12"/>
        <end position="31"/>
    </location>
</feature>
<dbReference type="SUPFAM" id="SSF52317">
    <property type="entry name" value="Class I glutamine amidotransferase-like"/>
    <property type="match status" value="1"/>
</dbReference>
<evidence type="ECO:0008006" key="5">
    <source>
        <dbReference type="Google" id="ProtNLM"/>
    </source>
</evidence>
<feature type="region of interest" description="Disordered" evidence="1">
    <location>
        <begin position="364"/>
        <end position="392"/>
    </location>
</feature>
<organism evidence="3 4">
    <name type="scientific">Luteimonas vadosa</name>
    <dbReference type="NCBI Taxonomy" id="1165507"/>
    <lineage>
        <taxon>Bacteria</taxon>
        <taxon>Pseudomonadati</taxon>
        <taxon>Pseudomonadota</taxon>
        <taxon>Gammaproteobacteria</taxon>
        <taxon>Lysobacterales</taxon>
        <taxon>Lysobacteraceae</taxon>
        <taxon>Luteimonas</taxon>
    </lineage>
</organism>
<keyword evidence="2" id="KW-0812">Transmembrane</keyword>